<dbReference type="Proteomes" id="UP000008909">
    <property type="component" value="Unassembled WGS sequence"/>
</dbReference>
<dbReference type="AlphaFoldDB" id="G7YDU5"/>
<evidence type="ECO:0000313" key="3">
    <source>
        <dbReference type="Proteomes" id="UP000008909"/>
    </source>
</evidence>
<protein>
    <submittedName>
        <fullName evidence="2">Uncharacterized protein</fullName>
    </submittedName>
</protein>
<keyword evidence="3" id="KW-1185">Reference proteome</keyword>
<evidence type="ECO:0000313" key="2">
    <source>
        <dbReference type="EMBL" id="GAA51129.1"/>
    </source>
</evidence>
<evidence type="ECO:0000256" key="1">
    <source>
        <dbReference type="SAM" id="Phobius"/>
    </source>
</evidence>
<name>G7YDU5_CLOSI</name>
<keyword evidence="1" id="KW-1133">Transmembrane helix</keyword>
<reference key="2">
    <citation type="submission" date="2011-10" db="EMBL/GenBank/DDBJ databases">
        <title>The genome and transcriptome sequence of Clonorchis sinensis provide insights into the carcinogenic liver fluke.</title>
        <authorList>
            <person name="Wang X."/>
            <person name="Huang Y."/>
            <person name="Chen W."/>
            <person name="Liu H."/>
            <person name="Guo L."/>
            <person name="Chen Y."/>
            <person name="Luo F."/>
            <person name="Zhou W."/>
            <person name="Sun J."/>
            <person name="Mao Q."/>
            <person name="Liang P."/>
            <person name="Zhou C."/>
            <person name="Tian Y."/>
            <person name="Men J."/>
            <person name="Lv X."/>
            <person name="Huang L."/>
            <person name="Zhou J."/>
            <person name="Hu Y."/>
            <person name="Li R."/>
            <person name="Zhang F."/>
            <person name="Lei H."/>
            <person name="Li X."/>
            <person name="Hu X."/>
            <person name="Liang C."/>
            <person name="Xu J."/>
            <person name="Wu Z."/>
            <person name="Yu X."/>
        </authorList>
    </citation>
    <scope>NUCLEOTIDE SEQUENCE</scope>
    <source>
        <strain>Henan</strain>
    </source>
</reference>
<keyword evidence="1" id="KW-0472">Membrane</keyword>
<gene>
    <name evidence="2" type="ORF">CLF_105622</name>
</gene>
<dbReference type="EMBL" id="DF143117">
    <property type="protein sequence ID" value="GAA51129.1"/>
    <property type="molecule type" value="Genomic_DNA"/>
</dbReference>
<accession>G7YDU5</accession>
<feature type="transmembrane region" description="Helical" evidence="1">
    <location>
        <begin position="12"/>
        <end position="34"/>
    </location>
</feature>
<reference evidence="2" key="1">
    <citation type="journal article" date="2011" name="Genome Biol.">
        <title>The draft genome of the carcinogenic human liver fluke Clonorchis sinensis.</title>
        <authorList>
            <person name="Wang X."/>
            <person name="Chen W."/>
            <person name="Huang Y."/>
            <person name="Sun J."/>
            <person name="Men J."/>
            <person name="Liu H."/>
            <person name="Luo F."/>
            <person name="Guo L."/>
            <person name="Lv X."/>
            <person name="Deng C."/>
            <person name="Zhou C."/>
            <person name="Fan Y."/>
            <person name="Li X."/>
            <person name="Huang L."/>
            <person name="Hu Y."/>
            <person name="Liang C."/>
            <person name="Hu X."/>
            <person name="Xu J."/>
            <person name="Yu X."/>
        </authorList>
    </citation>
    <scope>NUCLEOTIDE SEQUENCE [LARGE SCALE GENOMIC DNA]</scope>
    <source>
        <strain evidence="2">Henan</strain>
    </source>
</reference>
<organism evidence="2 3">
    <name type="scientific">Clonorchis sinensis</name>
    <name type="common">Chinese liver fluke</name>
    <dbReference type="NCBI Taxonomy" id="79923"/>
    <lineage>
        <taxon>Eukaryota</taxon>
        <taxon>Metazoa</taxon>
        <taxon>Spiralia</taxon>
        <taxon>Lophotrochozoa</taxon>
        <taxon>Platyhelminthes</taxon>
        <taxon>Trematoda</taxon>
        <taxon>Digenea</taxon>
        <taxon>Opisthorchiida</taxon>
        <taxon>Opisthorchiata</taxon>
        <taxon>Opisthorchiidae</taxon>
        <taxon>Clonorchis</taxon>
    </lineage>
</organism>
<proteinExistence type="predicted"/>
<keyword evidence="1" id="KW-0812">Transmembrane</keyword>
<sequence>MIKCYRKDRNGSEASVLTTDVMLLMMIMILYGQYRLGQPGSIPALVIRSGGMAAMYRKGVTTEQYRSTCDASSTKTLKGRVDYHRCFNEIHMKAPAVWARGDLRFCRVTASVSGGYHNFRHEQKFSCKHSACPFTSGHTDPLTAKMHLEDQGSEQKQNQVQESKMQLQAAAVYSGAILANEQQELESLLEEVDKSTSEALFKPSNQSPCTITKAANTFGGIFGNSGVRSPAALTPENHQLDGYHQLSFSCCRFVDWRDNRFLLHRGKVAFVKRLTKQQTEMSCQCIRRFLQDPWVDFVWPQRAEWVDLVQEFTNATIVNTLSNQFLSVFNTSSAAHVCLLLLSTGYELRII</sequence>